<comment type="caution">
    <text evidence="1">The sequence shown here is derived from an EMBL/GenBank/DDBJ whole genome shotgun (WGS) entry which is preliminary data.</text>
</comment>
<dbReference type="GO" id="GO:0009507">
    <property type="term" value="C:chloroplast"/>
    <property type="evidence" value="ECO:0007669"/>
    <property type="project" value="TreeGrafter"/>
</dbReference>
<proteinExistence type="predicted"/>
<evidence type="ECO:0000313" key="2">
    <source>
        <dbReference type="Proteomes" id="UP001188597"/>
    </source>
</evidence>
<dbReference type="AlphaFoldDB" id="A0AA88WCW3"/>
<evidence type="ECO:0000313" key="1">
    <source>
        <dbReference type="EMBL" id="KAK3020345.1"/>
    </source>
</evidence>
<sequence>MNSVVLPSSFLALPRPFHHSAQHLHLQPRYRCFCHHCSAAIRLSSLSLQNPSISFHPLLNVHSPISATDPSNEGTISVINFEDVTEKDWSFLETENTNSDEEHKLKTCRIISAGEIGNTSNVLVSIGSEGFVDHLMDSSPCQQLLVVHDSLFVLACIKEKYDKVKCWQGELIYLPEKWASFDVLFLYFLPALPFELGQVFGALAKRCLPGARLVIGHPQGRDVLEKQRQLYPDVIVSSLPEKLALQNVAAENSFEMVEFVDEPGFYLAVLKFNDSKFVLDPFAGPKGFATPPLAIQLRLRLSYFLVFRLQIHLTDVGRGRKEEEARQPLLPLNGSYRCKRIKRIPPL</sequence>
<organism evidence="1 2">
    <name type="scientific">Escallonia herrerae</name>
    <dbReference type="NCBI Taxonomy" id="1293975"/>
    <lineage>
        <taxon>Eukaryota</taxon>
        <taxon>Viridiplantae</taxon>
        <taxon>Streptophyta</taxon>
        <taxon>Embryophyta</taxon>
        <taxon>Tracheophyta</taxon>
        <taxon>Spermatophyta</taxon>
        <taxon>Magnoliopsida</taxon>
        <taxon>eudicotyledons</taxon>
        <taxon>Gunneridae</taxon>
        <taxon>Pentapetalae</taxon>
        <taxon>asterids</taxon>
        <taxon>campanulids</taxon>
        <taxon>Escalloniales</taxon>
        <taxon>Escalloniaceae</taxon>
        <taxon>Escallonia</taxon>
    </lineage>
</organism>
<dbReference type="EMBL" id="JAVXUP010000819">
    <property type="protein sequence ID" value="KAK3020345.1"/>
    <property type="molecule type" value="Genomic_DNA"/>
</dbReference>
<name>A0AA88WCW3_9ASTE</name>
<gene>
    <name evidence="1" type="ORF">RJ639_045329</name>
</gene>
<dbReference type="PANTHER" id="PTHR37217">
    <property type="entry name" value="EXPRESSED PROTEIN"/>
    <property type="match status" value="1"/>
</dbReference>
<reference evidence="1" key="1">
    <citation type="submission" date="2022-12" db="EMBL/GenBank/DDBJ databases">
        <title>Draft genome assemblies for two species of Escallonia (Escalloniales).</title>
        <authorList>
            <person name="Chanderbali A."/>
            <person name="Dervinis C."/>
            <person name="Anghel I."/>
            <person name="Soltis D."/>
            <person name="Soltis P."/>
            <person name="Zapata F."/>
        </authorList>
    </citation>
    <scope>NUCLEOTIDE SEQUENCE</scope>
    <source>
        <strain evidence="1">UCBG64.0493</strain>
        <tissue evidence="1">Leaf</tissue>
    </source>
</reference>
<dbReference type="PANTHER" id="PTHR37217:SF1">
    <property type="entry name" value="EXPRESSED PROTEIN"/>
    <property type="match status" value="1"/>
</dbReference>
<dbReference type="Proteomes" id="UP001188597">
    <property type="component" value="Unassembled WGS sequence"/>
</dbReference>
<keyword evidence="2" id="KW-1185">Reference proteome</keyword>
<protein>
    <submittedName>
        <fullName evidence="1">Uncharacterized protein</fullName>
    </submittedName>
</protein>
<accession>A0AA88WCW3</accession>